<dbReference type="InterPro" id="IPR036513">
    <property type="entry name" value="STAS_dom_sf"/>
</dbReference>
<dbReference type="PROSITE" id="PS50801">
    <property type="entry name" value="STAS"/>
    <property type="match status" value="1"/>
</dbReference>
<dbReference type="InterPro" id="IPR002645">
    <property type="entry name" value="STAS_dom"/>
</dbReference>
<dbReference type="EMBL" id="SDPU01000028">
    <property type="protein sequence ID" value="RYU10659.1"/>
    <property type="molecule type" value="Genomic_DNA"/>
</dbReference>
<dbReference type="PANTHER" id="PTHR33495:SF2">
    <property type="entry name" value="ANTI-SIGMA FACTOR ANTAGONIST TM_1081-RELATED"/>
    <property type="match status" value="1"/>
</dbReference>
<dbReference type="AlphaFoldDB" id="A0A4Q5IZX2"/>
<accession>A0A4Q5IZX2</accession>
<comment type="caution">
    <text evidence="2">The sequence shown here is derived from an EMBL/GenBank/DDBJ whole genome shotgun (WGS) entry which is preliminary data.</text>
</comment>
<dbReference type="PANTHER" id="PTHR33495">
    <property type="entry name" value="ANTI-SIGMA FACTOR ANTAGONIST TM_1081-RELATED-RELATED"/>
    <property type="match status" value="1"/>
</dbReference>
<dbReference type="GO" id="GO:0043856">
    <property type="term" value="F:anti-sigma factor antagonist activity"/>
    <property type="evidence" value="ECO:0007669"/>
    <property type="project" value="TreeGrafter"/>
</dbReference>
<dbReference type="OrthoDB" id="3396670at2"/>
<dbReference type="SUPFAM" id="SSF52091">
    <property type="entry name" value="SpoIIaa-like"/>
    <property type="match status" value="1"/>
</dbReference>
<reference evidence="2 3" key="1">
    <citation type="submission" date="2019-01" db="EMBL/GenBank/DDBJ databases">
        <title>Nocardioides guangzhouensis sp. nov., an actinobacterium isolated from soil.</title>
        <authorList>
            <person name="Fu Y."/>
            <person name="Cai Y."/>
            <person name="Lin Z."/>
            <person name="Chen P."/>
        </authorList>
    </citation>
    <scope>NUCLEOTIDE SEQUENCE [LARGE SCALE GENOMIC DNA]</scope>
    <source>
        <strain evidence="2 3">NBRC 105384</strain>
    </source>
</reference>
<dbReference type="RefSeq" id="WP_129988250.1">
    <property type="nucleotide sequence ID" value="NZ_SDPU01000028.1"/>
</dbReference>
<evidence type="ECO:0000313" key="2">
    <source>
        <dbReference type="EMBL" id="RYU10659.1"/>
    </source>
</evidence>
<keyword evidence="3" id="KW-1185">Reference proteome</keyword>
<dbReference type="CDD" id="cd07043">
    <property type="entry name" value="STAS_anti-anti-sigma_factors"/>
    <property type="match status" value="1"/>
</dbReference>
<dbReference type="Pfam" id="PF13466">
    <property type="entry name" value="STAS_2"/>
    <property type="match status" value="1"/>
</dbReference>
<evidence type="ECO:0000259" key="1">
    <source>
        <dbReference type="PROSITE" id="PS50801"/>
    </source>
</evidence>
<proteinExistence type="predicted"/>
<dbReference type="InterPro" id="IPR058548">
    <property type="entry name" value="MlaB-like_STAS"/>
</dbReference>
<gene>
    <name evidence="2" type="ORF">ETU37_15475</name>
</gene>
<protein>
    <submittedName>
        <fullName evidence="2">Anti-sigma factor antagonist</fullName>
    </submittedName>
</protein>
<organism evidence="2 3">
    <name type="scientific">Nocardioides iriomotensis</name>
    <dbReference type="NCBI Taxonomy" id="715784"/>
    <lineage>
        <taxon>Bacteria</taxon>
        <taxon>Bacillati</taxon>
        <taxon>Actinomycetota</taxon>
        <taxon>Actinomycetes</taxon>
        <taxon>Propionibacteriales</taxon>
        <taxon>Nocardioidaceae</taxon>
        <taxon>Nocardioides</taxon>
    </lineage>
</organism>
<dbReference type="Proteomes" id="UP000291189">
    <property type="component" value="Unassembled WGS sequence"/>
</dbReference>
<dbReference type="Gene3D" id="3.30.750.24">
    <property type="entry name" value="STAS domain"/>
    <property type="match status" value="1"/>
</dbReference>
<name>A0A4Q5IZX2_9ACTN</name>
<sequence>MHLELKPVSDDCVHVSIEGEVDLENSDDLREALILASAQASRIELHSAALTFIDSAGLSALIAGHRALVSRYGAAATIVVVDPPQHLQRLLQVVGLTDLFPSVTAQDCPALEV</sequence>
<feature type="domain" description="STAS" evidence="1">
    <location>
        <begin position="15"/>
        <end position="113"/>
    </location>
</feature>
<evidence type="ECO:0000313" key="3">
    <source>
        <dbReference type="Proteomes" id="UP000291189"/>
    </source>
</evidence>